<dbReference type="GO" id="GO:0004674">
    <property type="term" value="F:protein serine/threonine kinase activity"/>
    <property type="evidence" value="ECO:0007669"/>
    <property type="project" value="TreeGrafter"/>
</dbReference>
<organism evidence="2 3">
    <name type="scientific">Ostreococcus lucimarinus (strain CCE9901)</name>
    <dbReference type="NCBI Taxonomy" id="436017"/>
    <lineage>
        <taxon>Eukaryota</taxon>
        <taxon>Viridiplantae</taxon>
        <taxon>Chlorophyta</taxon>
        <taxon>Mamiellophyceae</taxon>
        <taxon>Mamiellales</taxon>
        <taxon>Bathycoccaceae</taxon>
        <taxon>Ostreococcus</taxon>
    </lineage>
</organism>
<proteinExistence type="predicted"/>
<sequence>YAVKELNKRKLANVRVGSSRTLLDAAEEEIRMQSECRCANVVQAYEWVNDARESTAKIVMEYCERGSVVDDERDTFERFDLSDVKAIARDILRALRTCHARNIAHYDVKPQNIFASASGAYKLGDFGCATRLERTHEFVGKTPGTPAFTAPECCEGEPCDGFKADVWALGMTLHALATGRYFYQADGAWDTYQKVLRESVDLGEIARLGDDGFTDFMTRVLERDPNERLTARQALKHPWITPE</sequence>
<dbReference type="STRING" id="436017.A4SAJ6"/>
<dbReference type="AlphaFoldDB" id="A4SAJ6"/>
<dbReference type="Gene3D" id="1.10.510.10">
    <property type="entry name" value="Transferase(Phosphotransferase) domain 1"/>
    <property type="match status" value="1"/>
</dbReference>
<dbReference type="OMA" id="LSASQCC"/>
<feature type="non-terminal residue" evidence="2">
    <location>
        <position position="243"/>
    </location>
</feature>
<dbReference type="Pfam" id="PF00069">
    <property type="entry name" value="Pkinase"/>
    <property type="match status" value="1"/>
</dbReference>
<dbReference type="KEGG" id="olu:OSTLU_4341"/>
<keyword evidence="3" id="KW-1185">Reference proteome</keyword>
<dbReference type="Gramene" id="ABP00761">
    <property type="protein sequence ID" value="ABP00761"/>
    <property type="gene ID" value="OSTLU_4341"/>
</dbReference>
<dbReference type="InterPro" id="IPR011009">
    <property type="entry name" value="Kinase-like_dom_sf"/>
</dbReference>
<dbReference type="PROSITE" id="PS50011">
    <property type="entry name" value="PROTEIN_KINASE_DOM"/>
    <property type="match status" value="1"/>
</dbReference>
<dbReference type="SMART" id="SM00220">
    <property type="entry name" value="S_TKc"/>
    <property type="match status" value="1"/>
</dbReference>
<dbReference type="InterPro" id="IPR053235">
    <property type="entry name" value="Ser_Thr_kinase"/>
</dbReference>
<dbReference type="eggNOG" id="KOG0585">
    <property type="taxonomic scope" value="Eukaryota"/>
</dbReference>
<dbReference type="OrthoDB" id="497410at2759"/>
<accession>A4SAJ6</accession>
<protein>
    <recommendedName>
        <fullName evidence="1">Protein kinase domain-containing protein</fullName>
    </recommendedName>
</protein>
<dbReference type="GO" id="GO:0005524">
    <property type="term" value="F:ATP binding"/>
    <property type="evidence" value="ECO:0007669"/>
    <property type="project" value="InterPro"/>
</dbReference>
<dbReference type="RefSeq" id="XP_001422444.1">
    <property type="nucleotide sequence ID" value="XM_001422407.1"/>
</dbReference>
<name>A4SAJ6_OSTLU</name>
<evidence type="ECO:0000313" key="3">
    <source>
        <dbReference type="Proteomes" id="UP000001568"/>
    </source>
</evidence>
<reference evidence="2 3" key="1">
    <citation type="journal article" date="2007" name="Proc. Natl. Acad. Sci. U.S.A.">
        <title>The tiny eukaryote Ostreococcus provides genomic insights into the paradox of plankton speciation.</title>
        <authorList>
            <person name="Palenik B."/>
            <person name="Grimwood J."/>
            <person name="Aerts A."/>
            <person name="Rouze P."/>
            <person name="Salamov A."/>
            <person name="Putnam N."/>
            <person name="Dupont C."/>
            <person name="Jorgensen R."/>
            <person name="Derelle E."/>
            <person name="Rombauts S."/>
            <person name="Zhou K."/>
            <person name="Otillar R."/>
            <person name="Merchant S.S."/>
            <person name="Podell S."/>
            <person name="Gaasterland T."/>
            <person name="Napoli C."/>
            <person name="Gendler K."/>
            <person name="Manuell A."/>
            <person name="Tai V."/>
            <person name="Vallon O."/>
            <person name="Piganeau G."/>
            <person name="Jancek S."/>
            <person name="Heijde M."/>
            <person name="Jabbari K."/>
            <person name="Bowler C."/>
            <person name="Lohr M."/>
            <person name="Robbens S."/>
            <person name="Werner G."/>
            <person name="Dubchak I."/>
            <person name="Pazour G.J."/>
            <person name="Ren Q."/>
            <person name="Paulsen I."/>
            <person name="Delwiche C."/>
            <person name="Schmutz J."/>
            <person name="Rokhsar D."/>
            <person name="Van de Peer Y."/>
            <person name="Moreau H."/>
            <person name="Grigoriev I.V."/>
        </authorList>
    </citation>
    <scope>NUCLEOTIDE SEQUENCE [LARGE SCALE GENOMIC DNA]</scope>
    <source>
        <strain evidence="2 3">CCE9901</strain>
    </source>
</reference>
<evidence type="ECO:0000259" key="1">
    <source>
        <dbReference type="PROSITE" id="PS50011"/>
    </source>
</evidence>
<dbReference type="SUPFAM" id="SSF56112">
    <property type="entry name" value="Protein kinase-like (PK-like)"/>
    <property type="match status" value="1"/>
</dbReference>
<dbReference type="GeneID" id="5006459"/>
<dbReference type="PANTHER" id="PTHR24361">
    <property type="entry name" value="MITOGEN-ACTIVATED KINASE KINASE KINASE"/>
    <property type="match status" value="1"/>
</dbReference>
<evidence type="ECO:0000313" key="2">
    <source>
        <dbReference type="EMBL" id="ABP00761.1"/>
    </source>
</evidence>
<gene>
    <name evidence="2" type="ORF">OSTLU_4341</name>
</gene>
<dbReference type="InterPro" id="IPR000719">
    <property type="entry name" value="Prot_kinase_dom"/>
</dbReference>
<feature type="domain" description="Protein kinase" evidence="1">
    <location>
        <begin position="1"/>
        <end position="240"/>
    </location>
</feature>
<dbReference type="GO" id="GO:0005737">
    <property type="term" value="C:cytoplasm"/>
    <property type="evidence" value="ECO:0007669"/>
    <property type="project" value="TreeGrafter"/>
</dbReference>
<feature type="non-terminal residue" evidence="2">
    <location>
        <position position="1"/>
    </location>
</feature>
<dbReference type="EMBL" id="CP000599">
    <property type="protein sequence ID" value="ABP00761.1"/>
    <property type="molecule type" value="Genomic_DNA"/>
</dbReference>
<dbReference type="HOGENOM" id="CLU_000288_63_0_1"/>
<dbReference type="Proteomes" id="UP000001568">
    <property type="component" value="Chromosome 19"/>
</dbReference>